<organism evidence="3 4">
    <name type="scientific">Cajanus cajan</name>
    <name type="common">Pigeon pea</name>
    <name type="synonym">Cajanus indicus</name>
    <dbReference type="NCBI Taxonomy" id="3821"/>
    <lineage>
        <taxon>Eukaryota</taxon>
        <taxon>Viridiplantae</taxon>
        <taxon>Streptophyta</taxon>
        <taxon>Embryophyta</taxon>
        <taxon>Tracheophyta</taxon>
        <taxon>Spermatophyta</taxon>
        <taxon>Magnoliopsida</taxon>
        <taxon>eudicotyledons</taxon>
        <taxon>Gunneridae</taxon>
        <taxon>Pentapetalae</taxon>
        <taxon>rosids</taxon>
        <taxon>fabids</taxon>
        <taxon>Fabales</taxon>
        <taxon>Fabaceae</taxon>
        <taxon>Papilionoideae</taxon>
        <taxon>50 kb inversion clade</taxon>
        <taxon>NPAAA clade</taxon>
        <taxon>indigoferoid/millettioid clade</taxon>
        <taxon>Phaseoleae</taxon>
        <taxon>Cajanus</taxon>
    </lineage>
</organism>
<keyword evidence="4" id="KW-1185">Reference proteome</keyword>
<evidence type="ECO:0000256" key="1">
    <source>
        <dbReference type="SAM" id="MobiDB-lite"/>
    </source>
</evidence>
<dbReference type="InterPro" id="IPR041588">
    <property type="entry name" value="Integrase_H2C2"/>
</dbReference>
<dbReference type="Gramene" id="C.cajan_35400.t">
    <property type="protein sequence ID" value="C.cajan_35400.t"/>
    <property type="gene ID" value="C.cajan_35400"/>
</dbReference>
<sequence>MAGIWNYLKEGTLPEDKDEARKIRMRSAKFIIIEDELFKRGVSSPLLKCLTGSQAAYVIREIHQGICGMHSGARSMATRVLRAGYYWPTLKSDCQSYIQKCKECQQFGDTHRQPPEALHHMMSEWPFSQWGMDILGPFPLRKVNSRRDSRTSSESSVSSISRPRTNSQAEAANKVILRELKKRLGNAKGQWPDELPSILWADHCTPQSTTQETPYRLTYGVDAMIPVEVGETSHRRQVFDTEQNAQELAADLDLVDELRDKAQIHKEACKLRASRRYNTRVRPRSFQTGDLVWQLLGEARKDTSDGKLAPTWGGPFRVTEDLENGAYRLEELSGKPIPRTWNATHLKFYFS</sequence>
<dbReference type="GO" id="GO:0003676">
    <property type="term" value="F:nucleic acid binding"/>
    <property type="evidence" value="ECO:0007669"/>
    <property type="project" value="InterPro"/>
</dbReference>
<dbReference type="InterPro" id="IPR012337">
    <property type="entry name" value="RNaseH-like_sf"/>
</dbReference>
<evidence type="ECO:0000259" key="2">
    <source>
        <dbReference type="Pfam" id="PF17921"/>
    </source>
</evidence>
<dbReference type="PANTHER" id="PTHR48475:SF2">
    <property type="entry name" value="RIBONUCLEASE H"/>
    <property type="match status" value="1"/>
</dbReference>
<feature type="domain" description="Integrase zinc-binding" evidence="2">
    <location>
        <begin position="57"/>
        <end position="107"/>
    </location>
</feature>
<dbReference type="Proteomes" id="UP000075243">
    <property type="component" value="Unassembled WGS sequence"/>
</dbReference>
<reference evidence="3" key="1">
    <citation type="journal article" date="2012" name="Nat. Biotechnol.">
        <title>Draft genome sequence of pigeonpea (Cajanus cajan), an orphan legume crop of resource-poor farmers.</title>
        <authorList>
            <person name="Varshney R.K."/>
            <person name="Chen W."/>
            <person name="Li Y."/>
            <person name="Bharti A.K."/>
            <person name="Saxena R.K."/>
            <person name="Schlueter J.A."/>
            <person name="Donoghue M.T."/>
            <person name="Azam S."/>
            <person name="Fan G."/>
            <person name="Whaley A.M."/>
            <person name="Farmer A.D."/>
            <person name="Sheridan J."/>
            <person name="Iwata A."/>
            <person name="Tuteja R."/>
            <person name="Penmetsa R.V."/>
            <person name="Wu W."/>
            <person name="Upadhyaya H.D."/>
            <person name="Yang S.P."/>
            <person name="Shah T."/>
            <person name="Saxena K.B."/>
            <person name="Michael T."/>
            <person name="McCombie W.R."/>
            <person name="Yang B."/>
            <person name="Zhang G."/>
            <person name="Yang H."/>
            <person name="Wang J."/>
            <person name="Spillane C."/>
            <person name="Cook D.R."/>
            <person name="May G.D."/>
            <person name="Xu X."/>
            <person name="Jackson S.A."/>
        </authorList>
    </citation>
    <scope>NUCLEOTIDE SEQUENCE [LARGE SCALE GENOMIC DNA]</scope>
</reference>
<gene>
    <name evidence="3" type="ORF">KK1_030619</name>
</gene>
<evidence type="ECO:0000313" key="3">
    <source>
        <dbReference type="EMBL" id="KYP47737.1"/>
    </source>
</evidence>
<dbReference type="PANTHER" id="PTHR48475">
    <property type="entry name" value="RIBONUCLEASE H"/>
    <property type="match status" value="1"/>
</dbReference>
<evidence type="ECO:0000313" key="4">
    <source>
        <dbReference type="Proteomes" id="UP000075243"/>
    </source>
</evidence>
<dbReference type="Gene3D" id="3.30.420.10">
    <property type="entry name" value="Ribonuclease H-like superfamily/Ribonuclease H"/>
    <property type="match status" value="1"/>
</dbReference>
<dbReference type="SUPFAM" id="SSF53098">
    <property type="entry name" value="Ribonuclease H-like"/>
    <property type="match status" value="1"/>
</dbReference>
<protein>
    <submittedName>
        <fullName evidence="3">Transposon Ty3-I Gag-Pol polyprotein</fullName>
    </submittedName>
</protein>
<dbReference type="Pfam" id="PF17921">
    <property type="entry name" value="Integrase_H2C2"/>
    <property type="match status" value="1"/>
</dbReference>
<accession>A0A151RZ56</accession>
<feature type="compositionally biased region" description="Low complexity" evidence="1">
    <location>
        <begin position="152"/>
        <end position="167"/>
    </location>
</feature>
<dbReference type="EMBL" id="KQ483519">
    <property type="protein sequence ID" value="KYP47737.1"/>
    <property type="molecule type" value="Genomic_DNA"/>
</dbReference>
<feature type="region of interest" description="Disordered" evidence="1">
    <location>
        <begin position="143"/>
        <end position="170"/>
    </location>
</feature>
<dbReference type="Gene3D" id="1.10.340.70">
    <property type="match status" value="1"/>
</dbReference>
<dbReference type="InterPro" id="IPR036397">
    <property type="entry name" value="RNaseH_sf"/>
</dbReference>
<name>A0A151RZ56_CAJCA</name>
<proteinExistence type="predicted"/>
<dbReference type="AlphaFoldDB" id="A0A151RZ56"/>